<dbReference type="PROSITE" id="PS51669">
    <property type="entry name" value="4FE4S_MOW_BIS_MGD"/>
    <property type="match status" value="1"/>
</dbReference>
<keyword evidence="1" id="KW-0479">Metal-binding</keyword>
<dbReference type="Pfam" id="PF00384">
    <property type="entry name" value="Molybdopterin"/>
    <property type="match status" value="1"/>
</dbReference>
<dbReference type="PANTHER" id="PTHR43742">
    <property type="entry name" value="TRIMETHYLAMINE-N-OXIDE REDUCTASE"/>
    <property type="match status" value="1"/>
</dbReference>
<dbReference type="STRING" id="1227497.C491_02185"/>
<feature type="domain" description="4Fe-4S Mo/W bis-MGD-type" evidence="5">
    <location>
        <begin position="73"/>
        <end position="142"/>
    </location>
</feature>
<evidence type="ECO:0000259" key="5">
    <source>
        <dbReference type="PROSITE" id="PS51669"/>
    </source>
</evidence>
<gene>
    <name evidence="6" type="ORF">C491_02185</name>
</gene>
<dbReference type="Gene3D" id="2.40.40.20">
    <property type="match status" value="1"/>
</dbReference>
<dbReference type="OrthoDB" id="23466at2157"/>
<keyword evidence="7" id="KW-1185">Reference proteome</keyword>
<protein>
    <submittedName>
        <fullName evidence="6">Molybdopterin oxidoreductase</fullName>
    </submittedName>
</protein>
<comment type="caution">
    <text evidence="6">The sequence shown here is derived from an EMBL/GenBank/DDBJ whole genome shotgun (WGS) entry which is preliminary data.</text>
</comment>
<proteinExistence type="predicted"/>
<sequence>MSESEDDAGIEMTRRELGAAAAGVAGASGLSLLGYRRLSGDADETAEEGPMNPLEEYPDREWEEHYRDVWEPDSSYMLTCTPNDTHNCYLEASVKNGQVTRLGPSMNYGEATDLDGNQATQRWDPRVCNKGLAMVERFYSDKRVQAPMVREGFAEWVEEGFPRNDDGSMPEEYANRGEDNWVEMEFDEAYELAAEAIYNIAENYNGDAGAQRLLEQDYDERVVEETDSIGTQVLKFRGGMPLLGMIRLMGMYRVANQMALVDQHIRDVDAEEAVGGVGLDNYSWHTDLPPGHTMVTGQQTVDFDLVNVEYADHVILAGINFLTTKMADCHWLTEARLKGTKVTGVFTDYNATASKCDELVVLRPGTDSALFLGAAKIIIEEEQYDEDYVRRFTDLPMLVRMDDKSLLRASDVIEGYEPADLEKTMVVEDDEDRPNEGTTGVWENVLTEDLRNEWGDFVVRDEESGELEPVTRDEIGDDFDVPASLEGSFEVETVDGETVEVRTVFDLIRQHLTDTWDAEAVAEVTGSSPEAVENLAADLADNHEKTLILTGMGPNHYTNQDQKDRAAFLLASLTKNVGRHAGNVGSYAGNYRGAYFNGRDQWIYEDPFDPETDPDVTDVDIRNTTTAQSAHWYSNGDRPLEIEGEYHMGDSHMPTPTKLLWVSGSNSILGNAKGSYDIIENMLRNGRIEAFFTNEWWWTGTCEYSDIVFPADSWAEHNMNDLTAAVTNPFVMAIPTTDIDRIYDTRNDAEIYAGVAEKLGELLEDDRFEDYWTFIDEEHTARPYLQRIIDHSNTVKGYDIDEMLEEAQEGTPKLIQTSTYPKKMGGRQAVDGDPWYTKTGRMEFFREEELFTEAGENIPLHREPMDGTFYEPNAIVSGDDHPIIEPDTPEDLGVGDRRDGDARQIRNRIYTPEELTDTEHPLKELDEGYDYSYMTPKYRHGTHTFANALPNIAVWWGPFGDMERHDERKPYYGEGYIEMSPEDMEAEGLNDGDYVWVDADPEDRPYRGADSEDEDNYARAKMRARSQPAMPRGVTRSWMNLNGASHGTVEAHNDEDGDGMAVNEQTDYASLYRQGSHQSATRTWFRPTLLTDDMARKNYGGQNIDVGFEMDVHVANGAPKESFVKIEKAEDAAHEEDEEQWMPDRKGLRPSNEDESMEEYLSGNFVTTSDD</sequence>
<feature type="region of interest" description="Disordered" evidence="4">
    <location>
        <begin position="1129"/>
        <end position="1171"/>
    </location>
</feature>
<dbReference type="InterPro" id="IPR006963">
    <property type="entry name" value="Mopterin_OxRdtase_4Fe-4S_dom"/>
</dbReference>
<dbReference type="eggNOG" id="arCOG01497">
    <property type="taxonomic scope" value="Archaea"/>
</dbReference>
<evidence type="ECO:0000313" key="6">
    <source>
        <dbReference type="EMBL" id="ELY60071.1"/>
    </source>
</evidence>
<evidence type="ECO:0000256" key="3">
    <source>
        <dbReference type="ARBA" id="ARBA00023014"/>
    </source>
</evidence>
<keyword evidence="2" id="KW-0408">Iron</keyword>
<reference evidence="6 7" key="1">
    <citation type="journal article" date="2014" name="PLoS Genet.">
        <title>Phylogenetically driven sequencing of extremely halophilic archaea reveals strategies for static and dynamic osmo-response.</title>
        <authorList>
            <person name="Becker E.A."/>
            <person name="Seitzer P.M."/>
            <person name="Tritt A."/>
            <person name="Larsen D."/>
            <person name="Krusor M."/>
            <person name="Yao A.I."/>
            <person name="Wu D."/>
            <person name="Madern D."/>
            <person name="Eisen J.A."/>
            <person name="Darling A.E."/>
            <person name="Facciotti M.T."/>
        </authorList>
    </citation>
    <scope>NUCLEOTIDE SEQUENCE [LARGE SCALE GENOMIC DNA]</scope>
    <source>
        <strain evidence="6 7">DSM 10524</strain>
    </source>
</reference>
<evidence type="ECO:0000256" key="4">
    <source>
        <dbReference type="SAM" id="MobiDB-lite"/>
    </source>
</evidence>
<dbReference type="SUPFAM" id="SSF53706">
    <property type="entry name" value="Formate dehydrogenase/DMSO reductase, domains 1-3"/>
    <property type="match status" value="1"/>
</dbReference>
<evidence type="ECO:0000256" key="1">
    <source>
        <dbReference type="ARBA" id="ARBA00022723"/>
    </source>
</evidence>
<organism evidence="6 7">
    <name type="scientific">Natronococcus amylolyticus DSM 10524</name>
    <dbReference type="NCBI Taxonomy" id="1227497"/>
    <lineage>
        <taxon>Archaea</taxon>
        <taxon>Methanobacteriati</taxon>
        <taxon>Methanobacteriota</taxon>
        <taxon>Stenosarchaea group</taxon>
        <taxon>Halobacteria</taxon>
        <taxon>Halobacteriales</taxon>
        <taxon>Natrialbaceae</taxon>
        <taxon>Natronococcus</taxon>
    </lineage>
</organism>
<dbReference type="PANTHER" id="PTHR43742:SF6">
    <property type="entry name" value="OXIDOREDUCTASE YYAE-RELATED"/>
    <property type="match status" value="1"/>
</dbReference>
<keyword evidence="3" id="KW-0411">Iron-sulfur</keyword>
<dbReference type="EMBL" id="AOIB01000013">
    <property type="protein sequence ID" value="ELY60071.1"/>
    <property type="molecule type" value="Genomic_DNA"/>
</dbReference>
<dbReference type="Gene3D" id="3.40.50.12440">
    <property type="match status" value="2"/>
</dbReference>
<name>L9XFB1_9EURY</name>
<dbReference type="GO" id="GO:0016491">
    <property type="term" value="F:oxidoreductase activity"/>
    <property type="evidence" value="ECO:0007669"/>
    <property type="project" value="InterPro"/>
</dbReference>
<dbReference type="SUPFAM" id="SSF50692">
    <property type="entry name" value="ADC-like"/>
    <property type="match status" value="1"/>
</dbReference>
<dbReference type="InterPro" id="IPR006656">
    <property type="entry name" value="Mopterin_OxRdtase"/>
</dbReference>
<evidence type="ECO:0000256" key="2">
    <source>
        <dbReference type="ARBA" id="ARBA00023004"/>
    </source>
</evidence>
<dbReference type="Proteomes" id="UP000011688">
    <property type="component" value="Unassembled WGS sequence"/>
</dbReference>
<dbReference type="Gene3D" id="3.40.50.740">
    <property type="match status" value="1"/>
</dbReference>
<dbReference type="PATRIC" id="fig|1227497.3.peg.449"/>
<dbReference type="InterPro" id="IPR009010">
    <property type="entry name" value="Asp_de-COase-like_dom_sf"/>
</dbReference>
<dbReference type="GO" id="GO:0051536">
    <property type="term" value="F:iron-sulfur cluster binding"/>
    <property type="evidence" value="ECO:0007669"/>
    <property type="project" value="UniProtKB-KW"/>
</dbReference>
<dbReference type="GO" id="GO:0046872">
    <property type="term" value="F:metal ion binding"/>
    <property type="evidence" value="ECO:0007669"/>
    <property type="project" value="UniProtKB-KW"/>
</dbReference>
<evidence type="ECO:0000313" key="7">
    <source>
        <dbReference type="Proteomes" id="UP000011688"/>
    </source>
</evidence>
<dbReference type="AlphaFoldDB" id="L9XFB1"/>
<dbReference type="CDD" id="cd02775">
    <property type="entry name" value="MopB_CT"/>
    <property type="match status" value="1"/>
</dbReference>
<dbReference type="InterPro" id="IPR050612">
    <property type="entry name" value="Prok_Mopterin_Oxidored"/>
</dbReference>
<dbReference type="RefSeq" id="WP_005553455.1">
    <property type="nucleotide sequence ID" value="NZ_AOIB01000013.1"/>
</dbReference>
<accession>L9XFB1</accession>